<dbReference type="Gene3D" id="3.30.160.150">
    <property type="entry name" value="Lipoprotein like domain"/>
    <property type="match status" value="1"/>
</dbReference>
<dbReference type="Pfam" id="PF04390">
    <property type="entry name" value="LptE"/>
    <property type="match status" value="1"/>
</dbReference>
<sequence length="169" mass="17642">MGVLALGLAGCFRPVYGGGTAPAVTSKTFSGGGDVATELAAVDVKPLEGRVGGKLRNELIFALRGGGAAGPTAYRLTIRLKEYGQSAVVDPLADIPQTRTISLTADYDLTRAGTLDPIATGHTVATATYSSGLQRFANVRAERDAEDRAAVQLSERIRARLQAYFATGK</sequence>
<dbReference type="EMBL" id="CP081869">
    <property type="protein sequence ID" value="QZN98321.1"/>
    <property type="molecule type" value="Genomic_DNA"/>
</dbReference>
<accession>A0A9E6UJN9</accession>
<reference evidence="1" key="1">
    <citation type="submission" date="2021-08" db="EMBL/GenBank/DDBJ databases">
        <authorList>
            <person name="Zhang H."/>
            <person name="Xu M."/>
            <person name="Yu Z."/>
            <person name="Yang L."/>
            <person name="Cai Y."/>
        </authorList>
    </citation>
    <scope>NUCLEOTIDE SEQUENCE</scope>
    <source>
        <strain evidence="1">CHL1</strain>
    </source>
</reference>
<dbReference type="KEGG" id="cmet:K6K41_14435"/>
<keyword evidence="2" id="KW-1185">Reference proteome</keyword>
<dbReference type="Proteomes" id="UP000825701">
    <property type="component" value="Chromosome"/>
</dbReference>
<name>A0A9E6UJN9_9HYPH</name>
<evidence type="ECO:0000313" key="1">
    <source>
        <dbReference type="EMBL" id="QZN98321.1"/>
    </source>
</evidence>
<evidence type="ECO:0000313" key="2">
    <source>
        <dbReference type="Proteomes" id="UP000825701"/>
    </source>
</evidence>
<dbReference type="RefSeq" id="WP_261401231.1">
    <property type="nucleotide sequence ID" value="NZ_CP081869.1"/>
</dbReference>
<dbReference type="InterPro" id="IPR007485">
    <property type="entry name" value="LPS_assembly_LptE"/>
</dbReference>
<organism evidence="1 2">
    <name type="scientific">Chenggangzhangella methanolivorans</name>
    <dbReference type="NCBI Taxonomy" id="1437009"/>
    <lineage>
        <taxon>Bacteria</taxon>
        <taxon>Pseudomonadati</taxon>
        <taxon>Pseudomonadota</taxon>
        <taxon>Alphaproteobacteria</taxon>
        <taxon>Hyphomicrobiales</taxon>
        <taxon>Methylopilaceae</taxon>
        <taxon>Chenggangzhangella</taxon>
    </lineage>
</organism>
<evidence type="ECO:0008006" key="3">
    <source>
        <dbReference type="Google" id="ProtNLM"/>
    </source>
</evidence>
<proteinExistence type="predicted"/>
<protein>
    <recommendedName>
        <fullName evidence="3">LPS-assembly lipoprotein</fullName>
    </recommendedName>
</protein>
<gene>
    <name evidence="1" type="ORF">K6K41_14435</name>
</gene>
<dbReference type="AlphaFoldDB" id="A0A9E6UJN9"/>
<dbReference type="GO" id="GO:0019867">
    <property type="term" value="C:outer membrane"/>
    <property type="evidence" value="ECO:0007669"/>
    <property type="project" value="InterPro"/>
</dbReference>
<dbReference type="GO" id="GO:0043165">
    <property type="term" value="P:Gram-negative-bacterium-type cell outer membrane assembly"/>
    <property type="evidence" value="ECO:0007669"/>
    <property type="project" value="InterPro"/>
</dbReference>